<reference evidence="1" key="1">
    <citation type="submission" date="2021-03" db="EMBL/GenBank/DDBJ databases">
        <authorList>
            <person name="Peeters C."/>
        </authorList>
    </citation>
    <scope>NUCLEOTIDE SEQUENCE</scope>
    <source>
        <strain evidence="1">LMG 31506</strain>
    </source>
</reference>
<protein>
    <recommendedName>
        <fullName evidence="3">Phage protein</fullName>
    </recommendedName>
</protein>
<gene>
    <name evidence="1" type="ORF">LMG31506_03003</name>
</gene>
<evidence type="ECO:0000313" key="1">
    <source>
        <dbReference type="EMBL" id="CAG2144427.1"/>
    </source>
</evidence>
<dbReference type="Proteomes" id="UP000672934">
    <property type="component" value="Unassembled WGS sequence"/>
</dbReference>
<sequence length="177" mass="19660">MTTPLDLGALFAAIITDVQAAFPDLQTVEFHRIERKGLATPALLLELTELEAQPDADPGTEQLAVTARFEAHVVMGFRTPDVRTEVRRFAAAFAAWLRLRRWPGIRTDAAQVIGCYPDDFDPELDQFETWRIEWAQVLHLGTSVWTNDGTVPTTVLSSWSPAIGPGNEDQYTPVVTP</sequence>
<dbReference type="RefSeq" id="WP_211947956.1">
    <property type="nucleotide sequence ID" value="NZ_CAJPUY010000010.1"/>
</dbReference>
<comment type="caution">
    <text evidence="1">The sequence shown here is derived from an EMBL/GenBank/DDBJ whole genome shotgun (WGS) entry which is preliminary data.</text>
</comment>
<evidence type="ECO:0000313" key="2">
    <source>
        <dbReference type="Proteomes" id="UP000672934"/>
    </source>
</evidence>
<dbReference type="EMBL" id="CAJPUY010000010">
    <property type="protein sequence ID" value="CAG2144427.1"/>
    <property type="molecule type" value="Genomic_DNA"/>
</dbReference>
<organism evidence="1 2">
    <name type="scientific">Cupriavidus yeoncheonensis</name>
    <dbReference type="NCBI Taxonomy" id="1462994"/>
    <lineage>
        <taxon>Bacteria</taxon>
        <taxon>Pseudomonadati</taxon>
        <taxon>Pseudomonadota</taxon>
        <taxon>Betaproteobacteria</taxon>
        <taxon>Burkholderiales</taxon>
        <taxon>Burkholderiaceae</taxon>
        <taxon>Cupriavidus</taxon>
    </lineage>
</organism>
<proteinExistence type="predicted"/>
<accession>A0A916IVU6</accession>
<evidence type="ECO:0008006" key="3">
    <source>
        <dbReference type="Google" id="ProtNLM"/>
    </source>
</evidence>
<name>A0A916IVU6_9BURK</name>
<dbReference type="AlphaFoldDB" id="A0A916IVU6"/>
<keyword evidence="2" id="KW-1185">Reference proteome</keyword>